<gene>
    <name evidence="5" type="ORF">METZ01_LOCUS361724</name>
</gene>
<dbReference type="PANTHER" id="PTHR43797:SF2">
    <property type="entry name" value="HOMOCYSTEINE_CYSTEINE SYNTHASE"/>
    <property type="match status" value="1"/>
</dbReference>
<evidence type="ECO:0000256" key="3">
    <source>
        <dbReference type="ARBA" id="ARBA00022679"/>
    </source>
</evidence>
<dbReference type="InterPro" id="IPR015424">
    <property type="entry name" value="PyrdxlP-dep_Trfase"/>
</dbReference>
<evidence type="ECO:0000313" key="5">
    <source>
        <dbReference type="EMBL" id="SVD08870.1"/>
    </source>
</evidence>
<comment type="similarity">
    <text evidence="2">Belongs to the trans-sulfuration enzymes family.</text>
</comment>
<dbReference type="InterPro" id="IPR054542">
    <property type="entry name" value="Cys_met_metab_PP"/>
</dbReference>
<dbReference type="GO" id="GO:0019346">
    <property type="term" value="P:transsulfuration"/>
    <property type="evidence" value="ECO:0007669"/>
    <property type="project" value="InterPro"/>
</dbReference>
<dbReference type="AlphaFoldDB" id="A0A382SFY8"/>
<feature type="non-terminal residue" evidence="5">
    <location>
        <position position="1"/>
    </location>
</feature>
<comment type="cofactor">
    <cofactor evidence="1">
        <name>pyridoxal 5'-phosphate</name>
        <dbReference type="ChEBI" id="CHEBI:597326"/>
    </cofactor>
</comment>
<keyword evidence="3" id="KW-0808">Transferase</keyword>
<dbReference type="Gene3D" id="3.90.1150.10">
    <property type="entry name" value="Aspartate Aminotransferase, domain 1"/>
    <property type="match status" value="1"/>
</dbReference>
<name>A0A382SFY8_9ZZZZ</name>
<keyword evidence="4" id="KW-0663">Pyridoxal phosphate</keyword>
<evidence type="ECO:0000256" key="4">
    <source>
        <dbReference type="ARBA" id="ARBA00022898"/>
    </source>
</evidence>
<evidence type="ECO:0000256" key="1">
    <source>
        <dbReference type="ARBA" id="ARBA00001933"/>
    </source>
</evidence>
<dbReference type="GO" id="GO:0004124">
    <property type="term" value="F:cysteine synthase activity"/>
    <property type="evidence" value="ECO:0007669"/>
    <property type="project" value="TreeGrafter"/>
</dbReference>
<dbReference type="Pfam" id="PF01053">
    <property type="entry name" value="Cys_Met_Meta_PP"/>
    <property type="match status" value="1"/>
</dbReference>
<dbReference type="InterPro" id="IPR015421">
    <property type="entry name" value="PyrdxlP-dep_Trfase_major"/>
</dbReference>
<organism evidence="5">
    <name type="scientific">marine metagenome</name>
    <dbReference type="NCBI Taxonomy" id="408172"/>
    <lineage>
        <taxon>unclassified sequences</taxon>
        <taxon>metagenomes</taxon>
        <taxon>ecological metagenomes</taxon>
    </lineage>
</organism>
<sequence length="255" mass="28342">VPLLIDSTFNTPFLCRPFDWGADLLMHSATKWIGGHGVAIGGLVVESGRFDWEQNDRFPTLTKPYAPFGGIQWYQEFGPQAFVMRARSEGMRDFGPAMSPQNAFYLLQGLETLPMRMQRHLENTEKLLEFLQSSEDVSWVSHPTLKDHPDFEVAQKLLPKGAGSVIVFGIQGGRKAGETFINSVQLASHLANVGDAKTLVIHPASTTHAQMDSDTMKKAGLSEDMIRLSVGLEDPDDLINDFKQALRRARKVTQS</sequence>
<dbReference type="GO" id="GO:0005737">
    <property type="term" value="C:cytoplasm"/>
    <property type="evidence" value="ECO:0007669"/>
    <property type="project" value="TreeGrafter"/>
</dbReference>
<dbReference type="SUPFAM" id="SSF53383">
    <property type="entry name" value="PLP-dependent transferases"/>
    <property type="match status" value="1"/>
</dbReference>
<dbReference type="GO" id="GO:0003961">
    <property type="term" value="F:O-acetylhomoserine aminocarboxypropyltransferase activity"/>
    <property type="evidence" value="ECO:0007669"/>
    <property type="project" value="TreeGrafter"/>
</dbReference>
<proteinExistence type="inferred from homology"/>
<evidence type="ECO:0000256" key="2">
    <source>
        <dbReference type="ARBA" id="ARBA00009077"/>
    </source>
</evidence>
<dbReference type="InterPro" id="IPR006235">
    <property type="entry name" value="OAc-hSer/O-AcSer_sulfhydrylase"/>
</dbReference>
<dbReference type="PANTHER" id="PTHR43797">
    <property type="entry name" value="HOMOCYSTEINE/CYSTEINE SYNTHASE"/>
    <property type="match status" value="1"/>
</dbReference>
<dbReference type="InterPro" id="IPR000277">
    <property type="entry name" value="Cys/Met-Metab_PyrdxlP-dep_enz"/>
</dbReference>
<accession>A0A382SFY8</accession>
<dbReference type="EMBL" id="UINC01128860">
    <property type="protein sequence ID" value="SVD08870.1"/>
    <property type="molecule type" value="Genomic_DNA"/>
</dbReference>
<dbReference type="GO" id="GO:0071269">
    <property type="term" value="P:L-homocysteine biosynthetic process"/>
    <property type="evidence" value="ECO:0007669"/>
    <property type="project" value="TreeGrafter"/>
</dbReference>
<reference evidence="5" key="1">
    <citation type="submission" date="2018-05" db="EMBL/GenBank/DDBJ databases">
        <authorList>
            <person name="Lanie J.A."/>
            <person name="Ng W.-L."/>
            <person name="Kazmierczak K.M."/>
            <person name="Andrzejewski T.M."/>
            <person name="Davidsen T.M."/>
            <person name="Wayne K.J."/>
            <person name="Tettelin H."/>
            <person name="Glass J.I."/>
            <person name="Rusch D."/>
            <person name="Podicherti R."/>
            <person name="Tsui H.-C.T."/>
            <person name="Winkler M.E."/>
        </authorList>
    </citation>
    <scope>NUCLEOTIDE SEQUENCE</scope>
</reference>
<evidence type="ECO:0008006" key="6">
    <source>
        <dbReference type="Google" id="ProtNLM"/>
    </source>
</evidence>
<protein>
    <recommendedName>
        <fullName evidence="6">O-acetylhomoserine aminocarboxypropyltransferase</fullName>
    </recommendedName>
</protein>
<dbReference type="PROSITE" id="PS00868">
    <property type="entry name" value="CYS_MET_METAB_PP"/>
    <property type="match status" value="1"/>
</dbReference>
<dbReference type="GO" id="GO:0030170">
    <property type="term" value="F:pyridoxal phosphate binding"/>
    <property type="evidence" value="ECO:0007669"/>
    <property type="project" value="InterPro"/>
</dbReference>
<dbReference type="GO" id="GO:0006535">
    <property type="term" value="P:cysteine biosynthetic process from serine"/>
    <property type="evidence" value="ECO:0007669"/>
    <property type="project" value="TreeGrafter"/>
</dbReference>
<dbReference type="InterPro" id="IPR015422">
    <property type="entry name" value="PyrdxlP-dep_Trfase_small"/>
</dbReference>
<dbReference type="Gene3D" id="3.40.640.10">
    <property type="entry name" value="Type I PLP-dependent aspartate aminotransferase-like (Major domain)"/>
    <property type="match status" value="1"/>
</dbReference>